<evidence type="ECO:0000313" key="1">
    <source>
        <dbReference type="EMBL" id="KYP42270.1"/>
    </source>
</evidence>
<reference evidence="1" key="1">
    <citation type="journal article" date="2012" name="Nat. Biotechnol.">
        <title>Draft genome sequence of pigeonpea (Cajanus cajan), an orphan legume crop of resource-poor farmers.</title>
        <authorList>
            <person name="Varshney R.K."/>
            <person name="Chen W."/>
            <person name="Li Y."/>
            <person name="Bharti A.K."/>
            <person name="Saxena R.K."/>
            <person name="Schlueter J.A."/>
            <person name="Donoghue M.T."/>
            <person name="Azam S."/>
            <person name="Fan G."/>
            <person name="Whaley A.M."/>
            <person name="Farmer A.D."/>
            <person name="Sheridan J."/>
            <person name="Iwata A."/>
            <person name="Tuteja R."/>
            <person name="Penmetsa R.V."/>
            <person name="Wu W."/>
            <person name="Upadhyaya H.D."/>
            <person name="Yang S.P."/>
            <person name="Shah T."/>
            <person name="Saxena K.B."/>
            <person name="Michael T."/>
            <person name="McCombie W.R."/>
            <person name="Yang B."/>
            <person name="Zhang G."/>
            <person name="Yang H."/>
            <person name="Wang J."/>
            <person name="Spillane C."/>
            <person name="Cook D.R."/>
            <person name="May G.D."/>
            <person name="Xu X."/>
            <person name="Jackson S.A."/>
        </authorList>
    </citation>
    <scope>NUCLEOTIDE SEQUENCE [LARGE SCALE GENOMIC DNA]</scope>
</reference>
<dbReference type="GO" id="GO:0006508">
    <property type="term" value="P:proteolysis"/>
    <property type="evidence" value="ECO:0007669"/>
    <property type="project" value="InterPro"/>
</dbReference>
<evidence type="ECO:0008006" key="3">
    <source>
        <dbReference type="Google" id="ProtNLM"/>
    </source>
</evidence>
<protein>
    <recommendedName>
        <fullName evidence="3">Peptidase A2 domain-containing protein</fullName>
    </recommendedName>
</protein>
<dbReference type="CDD" id="cd00303">
    <property type="entry name" value="retropepsin_like"/>
    <property type="match status" value="1"/>
</dbReference>
<organism evidence="1 2">
    <name type="scientific">Cajanus cajan</name>
    <name type="common">Pigeon pea</name>
    <name type="synonym">Cajanus indicus</name>
    <dbReference type="NCBI Taxonomy" id="3821"/>
    <lineage>
        <taxon>Eukaryota</taxon>
        <taxon>Viridiplantae</taxon>
        <taxon>Streptophyta</taxon>
        <taxon>Embryophyta</taxon>
        <taxon>Tracheophyta</taxon>
        <taxon>Spermatophyta</taxon>
        <taxon>Magnoliopsida</taxon>
        <taxon>eudicotyledons</taxon>
        <taxon>Gunneridae</taxon>
        <taxon>Pentapetalae</taxon>
        <taxon>rosids</taxon>
        <taxon>fabids</taxon>
        <taxon>Fabales</taxon>
        <taxon>Fabaceae</taxon>
        <taxon>Papilionoideae</taxon>
        <taxon>50 kb inversion clade</taxon>
        <taxon>NPAAA clade</taxon>
        <taxon>indigoferoid/millettioid clade</taxon>
        <taxon>Phaseoleae</taxon>
        <taxon>Cajanus</taxon>
    </lineage>
</organism>
<dbReference type="InterPro" id="IPR021109">
    <property type="entry name" value="Peptidase_aspartic_dom_sf"/>
</dbReference>
<dbReference type="Gene3D" id="2.40.70.10">
    <property type="entry name" value="Acid Proteases"/>
    <property type="match status" value="1"/>
</dbReference>
<dbReference type="PROSITE" id="PS00141">
    <property type="entry name" value="ASP_PROTEASE"/>
    <property type="match status" value="1"/>
</dbReference>
<name>A0A151RI92_CAJCA</name>
<dbReference type="AlphaFoldDB" id="A0A151RI92"/>
<dbReference type="InterPro" id="IPR001969">
    <property type="entry name" value="Aspartic_peptidase_AS"/>
</dbReference>
<dbReference type="Proteomes" id="UP000075243">
    <property type="component" value="Unassembled WGS sequence"/>
</dbReference>
<proteinExistence type="predicted"/>
<dbReference type="EMBL" id="KQ483724">
    <property type="protein sequence ID" value="KYP42270.1"/>
    <property type="molecule type" value="Genomic_DNA"/>
</dbReference>
<evidence type="ECO:0000313" key="2">
    <source>
        <dbReference type="Proteomes" id="UP000075243"/>
    </source>
</evidence>
<accession>A0A151RI92</accession>
<keyword evidence="2" id="KW-1185">Reference proteome</keyword>
<sequence>PYKRFTTTELRERRRQGLCYYCDEKYNPSHRCQAKCYVLLAPEDLQDMCHTLSNDTTKDDITTNNATTPEISFNALSGEYSPRTLRLKGSYQGHTINILVDSGSSLNFIKPEVAQCLSIPSTAISPFKVIVGSGDFLWCNTCSSNIPILI</sequence>
<dbReference type="OMA" id="FRCDERY"/>
<gene>
    <name evidence="1" type="ORF">KK1_036312</name>
</gene>
<feature type="non-terminal residue" evidence="1">
    <location>
        <position position="1"/>
    </location>
</feature>
<dbReference type="Gramene" id="C.cajan_32737.t">
    <property type="protein sequence ID" value="C.cajan_32737.t.cds1"/>
    <property type="gene ID" value="C.cajan_32737"/>
</dbReference>
<dbReference type="GO" id="GO:0004190">
    <property type="term" value="F:aspartic-type endopeptidase activity"/>
    <property type="evidence" value="ECO:0007669"/>
    <property type="project" value="InterPro"/>
</dbReference>